<dbReference type="SUPFAM" id="SSF50156">
    <property type="entry name" value="PDZ domain-like"/>
    <property type="match status" value="2"/>
</dbReference>
<dbReference type="Pfam" id="PF13180">
    <property type="entry name" value="PDZ_2"/>
    <property type="match status" value="2"/>
</dbReference>
<dbReference type="EC" id="3.4.21.107" evidence="4"/>
<keyword evidence="10" id="KW-0378">Hydrolase</keyword>
<evidence type="ECO:0000256" key="12">
    <source>
        <dbReference type="ARBA" id="ARBA00023016"/>
    </source>
</evidence>
<evidence type="ECO:0000256" key="8">
    <source>
        <dbReference type="ARBA" id="ARBA00022737"/>
    </source>
</evidence>
<keyword evidence="8" id="KW-0677">Repeat</keyword>
<dbReference type="NCBIfam" id="TIGR02037">
    <property type="entry name" value="degP_htrA_DO"/>
    <property type="match status" value="1"/>
</dbReference>
<organism evidence="15">
    <name type="scientific">hydrothermal vent metagenome</name>
    <dbReference type="NCBI Taxonomy" id="652676"/>
    <lineage>
        <taxon>unclassified sequences</taxon>
        <taxon>metagenomes</taxon>
        <taxon>ecological metagenomes</taxon>
    </lineage>
</organism>
<dbReference type="FunFam" id="2.40.10.120:FF:000007">
    <property type="entry name" value="Periplasmic serine endoprotease DegP-like"/>
    <property type="match status" value="1"/>
</dbReference>
<evidence type="ECO:0000256" key="6">
    <source>
        <dbReference type="ARBA" id="ARBA00022670"/>
    </source>
</evidence>
<dbReference type="PANTHER" id="PTHR22939:SF130">
    <property type="entry name" value="PERIPLASMIC SERINE ENDOPROTEASE DEGP-LIKE-RELATED"/>
    <property type="match status" value="1"/>
</dbReference>
<gene>
    <name evidence="15" type="ORF">MNBD_ALPHA09-556</name>
</gene>
<keyword evidence="7" id="KW-0732">Signal</keyword>
<protein>
    <recommendedName>
        <fullName evidence="5">Probable periplasmic serine endoprotease DegP-like</fullName>
        <ecNumber evidence="4">3.4.21.107</ecNumber>
    </recommendedName>
    <alternativeName>
        <fullName evidence="13">Protease Do</fullName>
    </alternativeName>
</protein>
<dbReference type="PRINTS" id="PR00834">
    <property type="entry name" value="PROTEASES2C"/>
</dbReference>
<keyword evidence="12" id="KW-0346">Stress response</keyword>
<dbReference type="CDD" id="cd10839">
    <property type="entry name" value="cpPDZ1_DegP-like"/>
    <property type="match status" value="1"/>
</dbReference>
<dbReference type="SUPFAM" id="SSF50494">
    <property type="entry name" value="Trypsin-like serine proteases"/>
    <property type="match status" value="1"/>
</dbReference>
<evidence type="ECO:0000256" key="5">
    <source>
        <dbReference type="ARBA" id="ARBA00013958"/>
    </source>
</evidence>
<evidence type="ECO:0000256" key="2">
    <source>
        <dbReference type="ARBA" id="ARBA00004418"/>
    </source>
</evidence>
<dbReference type="InterPro" id="IPR009003">
    <property type="entry name" value="Peptidase_S1_PA"/>
</dbReference>
<accession>A0A3B0TU55</accession>
<feature type="domain" description="PDZ" evidence="14">
    <location>
        <begin position="267"/>
        <end position="334"/>
    </location>
</feature>
<proteinExistence type="inferred from homology"/>
<evidence type="ECO:0000256" key="10">
    <source>
        <dbReference type="ARBA" id="ARBA00022801"/>
    </source>
</evidence>
<evidence type="ECO:0000256" key="11">
    <source>
        <dbReference type="ARBA" id="ARBA00022825"/>
    </source>
</evidence>
<evidence type="ECO:0000256" key="9">
    <source>
        <dbReference type="ARBA" id="ARBA00022764"/>
    </source>
</evidence>
<keyword evidence="6 15" id="KW-0645">Protease</keyword>
<dbReference type="InterPro" id="IPR001478">
    <property type="entry name" value="PDZ"/>
</dbReference>
<sequence length="493" mass="52325">MLLCFFSRSRIRSRLVAATVLALTLALTPQVLQAQSAPESFADLAERLSDAVVNISTSQTTTASRSVPRPNLPEGSPFQEFFDEFFKRNEQGNSRPRKVNSLGSGFVIDKSGLVVTNNHVIDGADEIFVIFNDGTKLKATVKGSDKKTDLALLEVKPKKPLVALEFGDSNALRVGDWVLAIGNPFGLGGTVTAGIVSARNRDINSGPYDDFIQTDASINRGNSGGPLFNMDGKVVGVNTAIISPSGGSIGIGFSVPSAIAVPVIAQLREFGQTRRGWLGVRIQTVTDEIAEGLGLGEARGALVAGVNPDGPAGKVDIQPGDVIVKFGGKEVKEMRDLPRIVAESSIDAEAEVEIIRKGKALTRKVVVALLKEDTVAEVNDEDDDKDTAKGEKKTAETLGLTLVAIDDDMREALDIAKDIEGAMVVDVDADSPAAGQGITKGDIIVAVNQEEVKSPQDVVSRISQARKDGRTRALLLTRGKSGAMRFIAVPLED</sequence>
<evidence type="ECO:0000256" key="3">
    <source>
        <dbReference type="ARBA" id="ARBA00010541"/>
    </source>
</evidence>
<name>A0A3B0TU55_9ZZZZ</name>
<dbReference type="Gene3D" id="2.30.42.10">
    <property type="match status" value="2"/>
</dbReference>
<dbReference type="InterPro" id="IPR011782">
    <property type="entry name" value="Pept_S1C_Do"/>
</dbReference>
<keyword evidence="11" id="KW-0720">Serine protease</keyword>
<dbReference type="Gene3D" id="2.40.10.120">
    <property type="match status" value="1"/>
</dbReference>
<dbReference type="InterPro" id="IPR036034">
    <property type="entry name" value="PDZ_sf"/>
</dbReference>
<evidence type="ECO:0000259" key="14">
    <source>
        <dbReference type="PROSITE" id="PS50106"/>
    </source>
</evidence>
<evidence type="ECO:0000256" key="7">
    <source>
        <dbReference type="ARBA" id="ARBA00022729"/>
    </source>
</evidence>
<dbReference type="EMBL" id="UOEM01000088">
    <property type="protein sequence ID" value="VAW15749.1"/>
    <property type="molecule type" value="Genomic_DNA"/>
</dbReference>
<dbReference type="SMART" id="SM00228">
    <property type="entry name" value="PDZ"/>
    <property type="match status" value="2"/>
</dbReference>
<dbReference type="AlphaFoldDB" id="A0A3B0TU55"/>
<dbReference type="GO" id="GO:0030313">
    <property type="term" value="C:cell envelope"/>
    <property type="evidence" value="ECO:0007669"/>
    <property type="project" value="UniProtKB-SubCell"/>
</dbReference>
<dbReference type="PROSITE" id="PS50106">
    <property type="entry name" value="PDZ"/>
    <property type="match status" value="2"/>
</dbReference>
<dbReference type="GO" id="GO:0004252">
    <property type="term" value="F:serine-type endopeptidase activity"/>
    <property type="evidence" value="ECO:0007669"/>
    <property type="project" value="InterPro"/>
</dbReference>
<dbReference type="PANTHER" id="PTHR22939">
    <property type="entry name" value="SERINE PROTEASE FAMILY S1C HTRA-RELATED"/>
    <property type="match status" value="1"/>
</dbReference>
<dbReference type="Pfam" id="PF13365">
    <property type="entry name" value="Trypsin_2"/>
    <property type="match status" value="1"/>
</dbReference>
<evidence type="ECO:0000256" key="1">
    <source>
        <dbReference type="ARBA" id="ARBA00001772"/>
    </source>
</evidence>
<comment type="similarity">
    <text evidence="3">Belongs to the peptidase S1C family.</text>
</comment>
<reference evidence="15" key="1">
    <citation type="submission" date="2018-06" db="EMBL/GenBank/DDBJ databases">
        <authorList>
            <person name="Zhirakovskaya E."/>
        </authorList>
    </citation>
    <scope>NUCLEOTIDE SEQUENCE</scope>
</reference>
<evidence type="ECO:0000256" key="13">
    <source>
        <dbReference type="ARBA" id="ARBA00032850"/>
    </source>
</evidence>
<evidence type="ECO:0000313" key="15">
    <source>
        <dbReference type="EMBL" id="VAW15749.1"/>
    </source>
</evidence>
<dbReference type="GO" id="GO:0006508">
    <property type="term" value="P:proteolysis"/>
    <property type="evidence" value="ECO:0007669"/>
    <property type="project" value="UniProtKB-KW"/>
</dbReference>
<dbReference type="InterPro" id="IPR001940">
    <property type="entry name" value="Peptidase_S1C"/>
</dbReference>
<feature type="domain" description="PDZ" evidence="14">
    <location>
        <begin position="387"/>
        <end position="454"/>
    </location>
</feature>
<comment type="subcellular location">
    <subcellularLocation>
        <location evidence="2">Periplasm</location>
    </subcellularLocation>
</comment>
<comment type="catalytic activity">
    <reaction evidence="1">
        <text>Acts on substrates that are at least partially unfolded. The cleavage site P1 residue is normally between a pair of hydrophobic residues, such as Val-|-Val.</text>
        <dbReference type="EC" id="3.4.21.107"/>
    </reaction>
</comment>
<evidence type="ECO:0000256" key="4">
    <source>
        <dbReference type="ARBA" id="ARBA00013035"/>
    </source>
</evidence>
<keyword evidence="9" id="KW-0574">Periplasm</keyword>